<name>A0A0S3TB84_PHAAN</name>
<protein>
    <submittedName>
        <fullName evidence="1">Uncharacterized protein</fullName>
    </submittedName>
</protein>
<evidence type="ECO:0000313" key="2">
    <source>
        <dbReference type="Proteomes" id="UP000291084"/>
    </source>
</evidence>
<keyword evidence="2" id="KW-1185">Reference proteome</keyword>
<organism evidence="1 2">
    <name type="scientific">Vigna angularis var. angularis</name>
    <dbReference type="NCBI Taxonomy" id="157739"/>
    <lineage>
        <taxon>Eukaryota</taxon>
        <taxon>Viridiplantae</taxon>
        <taxon>Streptophyta</taxon>
        <taxon>Embryophyta</taxon>
        <taxon>Tracheophyta</taxon>
        <taxon>Spermatophyta</taxon>
        <taxon>Magnoliopsida</taxon>
        <taxon>eudicotyledons</taxon>
        <taxon>Gunneridae</taxon>
        <taxon>Pentapetalae</taxon>
        <taxon>rosids</taxon>
        <taxon>fabids</taxon>
        <taxon>Fabales</taxon>
        <taxon>Fabaceae</taxon>
        <taxon>Papilionoideae</taxon>
        <taxon>50 kb inversion clade</taxon>
        <taxon>NPAAA clade</taxon>
        <taxon>indigoferoid/millettioid clade</taxon>
        <taxon>Phaseoleae</taxon>
        <taxon>Vigna</taxon>
    </lineage>
</organism>
<sequence>MMKVLSYCVHLRRCCAMFTQKSDPMIRKMDQNRVQSGENNKNQNYYQIKWGKRLVMVEGEKIHATQYGP</sequence>
<dbReference type="EMBL" id="AP015044">
    <property type="protein sequence ID" value="BAU02211.1"/>
    <property type="molecule type" value="Genomic_DNA"/>
</dbReference>
<gene>
    <name evidence="1" type="primary">Vigan.11G169100</name>
    <name evidence="1" type="ORF">VIGAN_11169100</name>
</gene>
<proteinExistence type="predicted"/>
<reference evidence="1 2" key="1">
    <citation type="journal article" date="2015" name="Sci. Rep.">
        <title>The power of single molecule real-time sequencing technology in the de novo assembly of a eukaryotic genome.</title>
        <authorList>
            <person name="Sakai H."/>
            <person name="Naito K."/>
            <person name="Ogiso-Tanaka E."/>
            <person name="Takahashi Y."/>
            <person name="Iseki K."/>
            <person name="Muto C."/>
            <person name="Satou K."/>
            <person name="Teruya K."/>
            <person name="Shiroma A."/>
            <person name="Shimoji M."/>
            <person name="Hirano T."/>
            <person name="Itoh T."/>
            <person name="Kaga A."/>
            <person name="Tomooka N."/>
        </authorList>
    </citation>
    <scope>NUCLEOTIDE SEQUENCE [LARGE SCALE GENOMIC DNA]</scope>
    <source>
        <strain evidence="2">cv. Shumari</strain>
    </source>
</reference>
<accession>A0A0S3TB84</accession>
<evidence type="ECO:0000313" key="1">
    <source>
        <dbReference type="EMBL" id="BAU02211.1"/>
    </source>
</evidence>
<dbReference type="AlphaFoldDB" id="A0A0S3TB84"/>
<dbReference type="Proteomes" id="UP000291084">
    <property type="component" value="Chromosome 11"/>
</dbReference>